<feature type="compositionally biased region" description="Polar residues" evidence="1">
    <location>
        <begin position="1"/>
        <end position="14"/>
    </location>
</feature>
<dbReference type="Gene3D" id="1.20.1270.60">
    <property type="entry name" value="Arfaptin homology (AH) domain/BAR domain"/>
    <property type="match status" value="1"/>
</dbReference>
<evidence type="ECO:0000313" key="2">
    <source>
        <dbReference type="EMBL" id="KAL3811156.1"/>
    </source>
</evidence>
<feature type="region of interest" description="Disordered" evidence="1">
    <location>
        <begin position="1"/>
        <end position="63"/>
    </location>
</feature>
<gene>
    <name evidence="2" type="ORF">ACHAXA_001371</name>
</gene>
<reference evidence="2 3" key="1">
    <citation type="submission" date="2024-10" db="EMBL/GenBank/DDBJ databases">
        <title>Updated reference genomes for cyclostephanoid diatoms.</title>
        <authorList>
            <person name="Roberts W.R."/>
            <person name="Alverson A.J."/>
        </authorList>
    </citation>
    <scope>NUCLEOTIDE SEQUENCE [LARGE SCALE GENOMIC DNA]</scope>
    <source>
        <strain evidence="2 3">AJA228-03</strain>
    </source>
</reference>
<sequence length="619" mass="68995">MSSPQEEYHSTSPIDPSYYDEDDYADEDEIPRSSAVTHPILPYHNGDDDDDDGNDDGDGDDFHRRRMITHSKLRSYEAKRRMAYESKLQSSSLYWRAFRTLMHDSLLETSRADLLVRGWTHAARSYRDMMNSVGELCIDERGMPIVDPRRKKKFADAANDAAVRGGGGGIIGGGSSTSAAAAVVVGGEAGALAGGGQHQRKGSSAVVVDYYKGEKCGSIISGFGNTAIDVASKYDEFAKFMNIEILPELSSLSDRMKSEVVFMEKLGDSIMNELETAEDEVCKAWEIYYKKMLDFSRSSSEAVEDKLEVAQERSALSGVDIEVKGCADVWVEEMRYRMAVAFLSSVWEKCSSELSKLFLSMKDAECKRRTQIKELLIKTTRAQEGLWLGMTPLISPIMMELTEWRMEKKTVEDDVQHSIRERAQSIQLEEAERKKSSTDTRSKAPGLDDVNADEGNFELSSPLVSDLLCKARVVEKRGQGMISSWKLGLAIVTVDRFLHLFELPPACKLHTGSAPEVAFQNLIPPVVVPSIEGMKEGSKPPSAKHWFDHLVPSESFALPNCSVSLMDEKKNPSSFEIVETFLTSGASKMFTKTGCRKMQIRTGSREEARGFVEELKKFK</sequence>
<keyword evidence="3" id="KW-1185">Reference proteome</keyword>
<dbReference type="Proteomes" id="UP001530377">
    <property type="component" value="Unassembled WGS sequence"/>
</dbReference>
<dbReference type="SUPFAM" id="SSF103657">
    <property type="entry name" value="BAR/IMD domain-like"/>
    <property type="match status" value="1"/>
</dbReference>
<dbReference type="InterPro" id="IPR027267">
    <property type="entry name" value="AH/BAR_dom_sf"/>
</dbReference>
<evidence type="ECO:0000256" key="1">
    <source>
        <dbReference type="SAM" id="MobiDB-lite"/>
    </source>
</evidence>
<name>A0ABD3RHA3_9STRA</name>
<protein>
    <submittedName>
        <fullName evidence="2">Uncharacterized protein</fullName>
    </submittedName>
</protein>
<feature type="compositionally biased region" description="Acidic residues" evidence="1">
    <location>
        <begin position="18"/>
        <end position="29"/>
    </location>
</feature>
<feature type="region of interest" description="Disordered" evidence="1">
    <location>
        <begin position="426"/>
        <end position="451"/>
    </location>
</feature>
<feature type="compositionally biased region" description="Acidic residues" evidence="1">
    <location>
        <begin position="47"/>
        <end position="59"/>
    </location>
</feature>
<dbReference type="EMBL" id="JALLPB020000276">
    <property type="protein sequence ID" value="KAL3811156.1"/>
    <property type="molecule type" value="Genomic_DNA"/>
</dbReference>
<proteinExistence type="predicted"/>
<feature type="compositionally biased region" description="Basic and acidic residues" evidence="1">
    <location>
        <begin position="430"/>
        <end position="442"/>
    </location>
</feature>
<accession>A0ABD3RHA3</accession>
<dbReference type="AlphaFoldDB" id="A0ABD3RHA3"/>
<comment type="caution">
    <text evidence="2">The sequence shown here is derived from an EMBL/GenBank/DDBJ whole genome shotgun (WGS) entry which is preliminary data.</text>
</comment>
<organism evidence="2 3">
    <name type="scientific">Cyclostephanos tholiformis</name>
    <dbReference type="NCBI Taxonomy" id="382380"/>
    <lineage>
        <taxon>Eukaryota</taxon>
        <taxon>Sar</taxon>
        <taxon>Stramenopiles</taxon>
        <taxon>Ochrophyta</taxon>
        <taxon>Bacillariophyta</taxon>
        <taxon>Coscinodiscophyceae</taxon>
        <taxon>Thalassiosirophycidae</taxon>
        <taxon>Stephanodiscales</taxon>
        <taxon>Stephanodiscaceae</taxon>
        <taxon>Cyclostephanos</taxon>
    </lineage>
</organism>
<evidence type="ECO:0000313" key="3">
    <source>
        <dbReference type="Proteomes" id="UP001530377"/>
    </source>
</evidence>